<dbReference type="PANTHER" id="PTHR37981:SF1">
    <property type="entry name" value="SGNH HYDROLASE-TYPE ESTERASE DOMAIN-CONTAINING PROTEIN"/>
    <property type="match status" value="1"/>
</dbReference>
<reference evidence="4" key="1">
    <citation type="journal article" date="2019" name="Int. J. Syst. Evol. Microbiol.">
        <title>The Global Catalogue of Microorganisms (GCM) 10K type strain sequencing project: providing services to taxonomists for standard genome sequencing and annotation.</title>
        <authorList>
            <consortium name="The Broad Institute Genomics Platform"/>
            <consortium name="The Broad Institute Genome Sequencing Center for Infectious Disease"/>
            <person name="Wu L."/>
            <person name="Ma J."/>
        </authorList>
    </citation>
    <scope>NUCLEOTIDE SEQUENCE [LARGE SCALE GENOMIC DNA]</scope>
    <source>
        <strain evidence="4">IBRC-M 10906</strain>
    </source>
</reference>
<evidence type="ECO:0000313" key="3">
    <source>
        <dbReference type="EMBL" id="MFD2798455.1"/>
    </source>
</evidence>
<dbReference type="PANTHER" id="PTHR37981">
    <property type="entry name" value="LIPASE 2"/>
    <property type="match status" value="1"/>
</dbReference>
<dbReference type="InterPro" id="IPR037460">
    <property type="entry name" value="SEST-like"/>
</dbReference>
<dbReference type="Proteomes" id="UP001597478">
    <property type="component" value="Unassembled WGS sequence"/>
</dbReference>
<dbReference type="EC" id="3.1.-.-" evidence="3"/>
<dbReference type="Gene3D" id="3.40.50.1110">
    <property type="entry name" value="SGNH hydrolase"/>
    <property type="match status" value="1"/>
</dbReference>
<comment type="caution">
    <text evidence="3">The sequence shown here is derived from an EMBL/GenBank/DDBJ whole genome shotgun (WGS) entry which is preliminary data.</text>
</comment>
<dbReference type="GO" id="GO:0016787">
    <property type="term" value="F:hydrolase activity"/>
    <property type="evidence" value="ECO:0007669"/>
    <property type="project" value="UniProtKB-KW"/>
</dbReference>
<dbReference type="SUPFAM" id="SSF52266">
    <property type="entry name" value="SGNH hydrolase"/>
    <property type="match status" value="1"/>
</dbReference>
<dbReference type="InterPro" id="IPR036514">
    <property type="entry name" value="SGNH_hydro_sf"/>
</dbReference>
<name>A0ABW5W6E5_9PSEU</name>
<dbReference type="Pfam" id="PF13472">
    <property type="entry name" value="Lipase_GDSL_2"/>
    <property type="match status" value="1"/>
</dbReference>
<dbReference type="CDD" id="cd01823">
    <property type="entry name" value="SEST_like"/>
    <property type="match status" value="1"/>
</dbReference>
<organism evidence="3 4">
    <name type="scientific">Prauserella oleivorans</name>
    <dbReference type="NCBI Taxonomy" id="1478153"/>
    <lineage>
        <taxon>Bacteria</taxon>
        <taxon>Bacillati</taxon>
        <taxon>Actinomycetota</taxon>
        <taxon>Actinomycetes</taxon>
        <taxon>Pseudonocardiales</taxon>
        <taxon>Pseudonocardiaceae</taxon>
        <taxon>Prauserella</taxon>
    </lineage>
</organism>
<gene>
    <name evidence="3" type="ORF">ACFS2C_03505</name>
</gene>
<keyword evidence="4" id="KW-1185">Reference proteome</keyword>
<feature type="signal peptide" evidence="1">
    <location>
        <begin position="1"/>
        <end position="27"/>
    </location>
</feature>
<keyword evidence="3" id="KW-0378">Hydrolase</keyword>
<proteinExistence type="predicted"/>
<accession>A0ABW5W6E5</accession>
<evidence type="ECO:0000256" key="1">
    <source>
        <dbReference type="SAM" id="SignalP"/>
    </source>
</evidence>
<feature type="chain" id="PRO_5047423656" evidence="1">
    <location>
        <begin position="28"/>
        <end position="306"/>
    </location>
</feature>
<evidence type="ECO:0000259" key="2">
    <source>
        <dbReference type="Pfam" id="PF13472"/>
    </source>
</evidence>
<dbReference type="RefSeq" id="WP_377384173.1">
    <property type="nucleotide sequence ID" value="NZ_JBHSAN010000001.1"/>
</dbReference>
<protein>
    <submittedName>
        <fullName evidence="3">SGNH/GDSL hydrolase family protein</fullName>
        <ecNumber evidence="3">3.1.-.-</ecNumber>
    </submittedName>
</protein>
<dbReference type="InterPro" id="IPR013830">
    <property type="entry name" value="SGNH_hydro"/>
</dbReference>
<sequence>MRGRRTRALTIIGTILVLLATAQPATAAHRTPGGSGHAFEHYVALGDSYTAGPLIPMLRLESLGCARSTGNYPTLLALRLRVRSFTDVSCSGADTTHLTRPQTTLGTNPPQLDALRPGTDLVTLGIGGNDDSVFGRLVGTCPGLRESDPAGAPCREHFTVDGVDTLKAAVTTTGRKVAAVLDEIHARAPRATVLVVGYPRIVPPHGTCPAILPFADGDYAWLDSIETALNDAIEAAVAEDGRSSFVDTYPASLGHDACAGRHAWIQGQHTNPLVAASYHPRFAGMLGVANEVERVLSSRAALPAGR</sequence>
<keyword evidence="1" id="KW-0732">Signal</keyword>
<feature type="domain" description="SGNH hydrolase-type esterase" evidence="2">
    <location>
        <begin position="44"/>
        <end position="280"/>
    </location>
</feature>
<evidence type="ECO:0000313" key="4">
    <source>
        <dbReference type="Proteomes" id="UP001597478"/>
    </source>
</evidence>
<dbReference type="EMBL" id="JBHUOF010000003">
    <property type="protein sequence ID" value="MFD2798455.1"/>
    <property type="molecule type" value="Genomic_DNA"/>
</dbReference>